<accession>A0A7J9E003</accession>
<dbReference type="AlphaFoldDB" id="A0A7J9E003"/>
<dbReference type="InterPro" id="IPR050452">
    <property type="entry name" value="Metacaspase"/>
</dbReference>
<evidence type="ECO:0000256" key="1">
    <source>
        <dbReference type="ARBA" id="ARBA00009005"/>
    </source>
</evidence>
<evidence type="ECO:0000259" key="2">
    <source>
        <dbReference type="Pfam" id="PF00656"/>
    </source>
</evidence>
<dbReference type="GO" id="GO:0006508">
    <property type="term" value="P:proteolysis"/>
    <property type="evidence" value="ECO:0007669"/>
    <property type="project" value="InterPro"/>
</dbReference>
<comment type="similarity">
    <text evidence="1">Belongs to the peptidase C14B family.</text>
</comment>
<dbReference type="InterPro" id="IPR029030">
    <property type="entry name" value="Caspase-like_dom_sf"/>
</dbReference>
<dbReference type="GO" id="GO:0004197">
    <property type="term" value="F:cysteine-type endopeptidase activity"/>
    <property type="evidence" value="ECO:0007669"/>
    <property type="project" value="InterPro"/>
</dbReference>
<dbReference type="InterPro" id="IPR011600">
    <property type="entry name" value="Pept_C14_caspase"/>
</dbReference>
<comment type="caution">
    <text evidence="3">The sequence shown here is derived from an EMBL/GenBank/DDBJ whole genome shotgun (WGS) entry which is preliminary data.</text>
</comment>
<dbReference type="PANTHER" id="PTHR48104:SF2">
    <property type="entry name" value="METACASPASE-1-LIKE ISOFORM X1"/>
    <property type="match status" value="1"/>
</dbReference>
<proteinExistence type="inferred from homology"/>
<dbReference type="Proteomes" id="UP000593568">
    <property type="component" value="Unassembled WGS sequence"/>
</dbReference>
<gene>
    <name evidence="3" type="ORF">Gotri_015328</name>
</gene>
<reference evidence="3 4" key="1">
    <citation type="journal article" date="2019" name="Genome Biol. Evol.">
        <title>Insights into the evolution of the New World diploid cottons (Gossypium, subgenus Houzingenia) based on genome sequencing.</title>
        <authorList>
            <person name="Grover C.E."/>
            <person name="Arick M.A. 2nd"/>
            <person name="Thrash A."/>
            <person name="Conover J.L."/>
            <person name="Sanders W.S."/>
            <person name="Peterson D.G."/>
            <person name="Frelichowski J.E."/>
            <person name="Scheffler J.A."/>
            <person name="Scheffler B.E."/>
            <person name="Wendel J.F."/>
        </authorList>
    </citation>
    <scope>NUCLEOTIDE SEQUENCE [LARGE SCALE GENOMIC DNA]</scope>
    <source>
        <strain evidence="3">8</strain>
        <tissue evidence="3">Leaf</tissue>
    </source>
</reference>
<dbReference type="Pfam" id="PF00656">
    <property type="entry name" value="Peptidase_C14"/>
    <property type="match status" value="1"/>
</dbReference>
<evidence type="ECO:0000313" key="4">
    <source>
        <dbReference type="Proteomes" id="UP000593568"/>
    </source>
</evidence>
<dbReference type="Gene3D" id="3.40.50.12660">
    <property type="match status" value="1"/>
</dbReference>
<dbReference type="SUPFAM" id="SSF52129">
    <property type="entry name" value="Caspase-like"/>
    <property type="match status" value="1"/>
</dbReference>
<dbReference type="GO" id="GO:0005737">
    <property type="term" value="C:cytoplasm"/>
    <property type="evidence" value="ECO:0007669"/>
    <property type="project" value="TreeGrafter"/>
</dbReference>
<dbReference type="EMBL" id="JABEZW010000005">
    <property type="protein sequence ID" value="MBA0766271.1"/>
    <property type="molecule type" value="Genomic_DNA"/>
</dbReference>
<feature type="domain" description="Peptidase C14 caspase" evidence="2">
    <location>
        <begin position="94"/>
        <end position="359"/>
    </location>
</feature>
<name>A0A7J9E003_9ROSI</name>
<keyword evidence="4" id="KW-1185">Reference proteome</keyword>
<sequence length="403" mass="45644">MDMRRSTPCSRCRQRFMAKSVTKGADVECPSCKPNYLPIPADEQYSSSQQLQYGLRSRMRCFYSQIRGKVHQSTVTPSLNPDPSAFNSMKRSSKRAVLCGITYNNLKQYRLKGTINDVRNMRDLLINNFGYPGHFIRVLTEEEADPRFIPTKKNIEDSLRWLVSDSRQGDSLVFFYSGHGLRQPDFDNDEDDGFDETICPVDFQEAGMIVDNDLNTLIVRPLTPGVTLHAIVDACHSGTILDLPKVYISKEKKWVNNSPPSGAEKRTNGGLAISIGACLDHQAAADTSAFTAGKMNGALTYILAEILKKLPGPTYGDLFDLINETLDNVNQSSCLANTRFLRRLFNSNFSQTPLLSSSAEFDVYKKHLFLAVRCWLNKDRYYPQSIKRLKKNKRLDHRHYVIS</sequence>
<dbReference type="PANTHER" id="PTHR48104">
    <property type="entry name" value="METACASPASE-4"/>
    <property type="match status" value="1"/>
</dbReference>
<feature type="non-terminal residue" evidence="3">
    <location>
        <position position="1"/>
    </location>
</feature>
<organism evidence="3 4">
    <name type="scientific">Gossypium trilobum</name>
    <dbReference type="NCBI Taxonomy" id="34281"/>
    <lineage>
        <taxon>Eukaryota</taxon>
        <taxon>Viridiplantae</taxon>
        <taxon>Streptophyta</taxon>
        <taxon>Embryophyta</taxon>
        <taxon>Tracheophyta</taxon>
        <taxon>Spermatophyta</taxon>
        <taxon>Magnoliopsida</taxon>
        <taxon>eudicotyledons</taxon>
        <taxon>Gunneridae</taxon>
        <taxon>Pentapetalae</taxon>
        <taxon>rosids</taxon>
        <taxon>malvids</taxon>
        <taxon>Malvales</taxon>
        <taxon>Malvaceae</taxon>
        <taxon>Malvoideae</taxon>
        <taxon>Gossypium</taxon>
    </lineage>
</organism>
<evidence type="ECO:0000313" key="3">
    <source>
        <dbReference type="EMBL" id="MBA0766271.1"/>
    </source>
</evidence>
<protein>
    <recommendedName>
        <fullName evidence="2">Peptidase C14 caspase domain-containing protein</fullName>
    </recommendedName>
</protein>